<dbReference type="InterPro" id="IPR015943">
    <property type="entry name" value="WD40/YVTN_repeat-like_dom_sf"/>
</dbReference>
<dbReference type="SUPFAM" id="SSF103575">
    <property type="entry name" value="Plexin repeat"/>
    <property type="match status" value="1"/>
</dbReference>
<sequence length="665" mass="71364">SAPPAMPGVPLPFVLLLLLAGAPAQSFPRDLVARSTVGLEATAAYPRFEGLRGDNGTARLGLDFQRMLRLNGTLLVAARDHIYAFDLRRDKGTLYPERHLTWETQDRENCAMRGRRQDECHNYIRVLVPRDAETLLACGTNAFSPLCRTYQVSSLAQQGDEVSGQARCPFDAKQSIVALFVDGSLYSATVADFQASDAVIYRSLSPGQAPLRTLKYSSRWLQEPHFVQVLPYGPYVYFFFREVAVELSALGKVLVARVARVCRNDRGGSPRVLERRWTSFLKVRLQCSIPGDTVFYFDVLEAVTPPQTLHGRPAAMLSPRCHHSIPGSAVCAFYLADVERSFEGPFAEPRGATWTPVPEERVPQPRPGCCAGMGPAADVVTSGDFPDETLLFAKEHPLLHSAVGPAGGRPLFTRTGTRLTQLAVDTGAGPRGDHTVLFLGAEDGRVLKVLAAAQHPEATQPPGGTLAPGDTRELGDNGDSSAKTLLLEEISLYDPGRCRSPRGAGVPSRVLGLELHLPSRELIVAFAGCLLRLPLSRCARHGSCRGSCLAARDPYCVWLPSRGCVPFSEDLPSGFQQDTEGSLGISGTCQGEVGEGGGHWGLGDIWGFLETRGVRHPGPGADATVPVPVLVGCVLGAFALGALATGLVATCCQRPAVPKPVPVPP</sequence>
<organism evidence="10 11">
    <name type="scientific">Cettia cetti</name>
    <dbReference type="NCBI Taxonomy" id="68486"/>
    <lineage>
        <taxon>Eukaryota</taxon>
        <taxon>Metazoa</taxon>
        <taxon>Chordata</taxon>
        <taxon>Craniata</taxon>
        <taxon>Vertebrata</taxon>
        <taxon>Euteleostomi</taxon>
        <taxon>Archelosauria</taxon>
        <taxon>Archosauria</taxon>
        <taxon>Dinosauria</taxon>
        <taxon>Saurischia</taxon>
        <taxon>Theropoda</taxon>
        <taxon>Coelurosauria</taxon>
        <taxon>Aves</taxon>
        <taxon>Neognathae</taxon>
        <taxon>Neoaves</taxon>
        <taxon>Telluraves</taxon>
        <taxon>Australaves</taxon>
        <taxon>Passeriformes</taxon>
        <taxon>Sylvioidea</taxon>
        <taxon>Sylviidae</taxon>
        <taxon>Acrocephalinae</taxon>
        <taxon>Cettia</taxon>
    </lineage>
</organism>
<dbReference type="Gene3D" id="3.30.1680.10">
    <property type="entry name" value="ligand-binding face of the semaphorins, domain 2"/>
    <property type="match status" value="1"/>
</dbReference>
<evidence type="ECO:0000256" key="5">
    <source>
        <dbReference type="PROSITE-ProRule" id="PRU00352"/>
    </source>
</evidence>
<dbReference type="GO" id="GO:0005886">
    <property type="term" value="C:plasma membrane"/>
    <property type="evidence" value="ECO:0007669"/>
    <property type="project" value="TreeGrafter"/>
</dbReference>
<dbReference type="Proteomes" id="UP000524451">
    <property type="component" value="Unassembled WGS sequence"/>
</dbReference>
<dbReference type="GO" id="GO:0045499">
    <property type="term" value="F:chemorepellent activity"/>
    <property type="evidence" value="ECO:0007669"/>
    <property type="project" value="TreeGrafter"/>
</dbReference>
<feature type="signal peptide" evidence="8">
    <location>
        <begin position="1"/>
        <end position="24"/>
    </location>
</feature>
<feature type="region of interest" description="Disordered" evidence="6">
    <location>
        <begin position="454"/>
        <end position="479"/>
    </location>
</feature>
<accession>A0A7L3Q5S0</accession>
<dbReference type="PROSITE" id="PS51004">
    <property type="entry name" value="SEMA"/>
    <property type="match status" value="1"/>
</dbReference>
<dbReference type="InterPro" id="IPR036352">
    <property type="entry name" value="Semap_dom_sf"/>
</dbReference>
<dbReference type="GO" id="GO:0007411">
    <property type="term" value="P:axon guidance"/>
    <property type="evidence" value="ECO:0007669"/>
    <property type="project" value="TreeGrafter"/>
</dbReference>
<keyword evidence="4" id="KW-0325">Glycoprotein</keyword>
<keyword evidence="11" id="KW-1185">Reference proteome</keyword>
<dbReference type="GO" id="GO:0071526">
    <property type="term" value="P:semaphorin-plexin signaling pathway"/>
    <property type="evidence" value="ECO:0007669"/>
    <property type="project" value="TreeGrafter"/>
</dbReference>
<dbReference type="InterPro" id="IPR002165">
    <property type="entry name" value="Plexin_repeat"/>
</dbReference>
<evidence type="ECO:0000256" key="1">
    <source>
        <dbReference type="ARBA" id="ARBA00004370"/>
    </source>
</evidence>
<feature type="non-terminal residue" evidence="10">
    <location>
        <position position="665"/>
    </location>
</feature>
<keyword evidence="7" id="KW-0812">Transmembrane</keyword>
<dbReference type="SUPFAM" id="SSF101912">
    <property type="entry name" value="Sema domain"/>
    <property type="match status" value="1"/>
</dbReference>
<keyword evidence="2 7" id="KW-0472">Membrane</keyword>
<dbReference type="GO" id="GO:0030215">
    <property type="term" value="F:semaphorin receptor binding"/>
    <property type="evidence" value="ECO:0007669"/>
    <property type="project" value="InterPro"/>
</dbReference>
<feature type="chain" id="PRO_5029801315" evidence="8">
    <location>
        <begin position="25"/>
        <end position="665"/>
    </location>
</feature>
<evidence type="ECO:0000256" key="2">
    <source>
        <dbReference type="ARBA" id="ARBA00023136"/>
    </source>
</evidence>
<keyword evidence="3" id="KW-1015">Disulfide bond</keyword>
<dbReference type="AlphaFoldDB" id="A0A7L3Q5S0"/>
<feature type="domain" description="Sema" evidence="9">
    <location>
        <begin position="29"/>
        <end position="535"/>
    </location>
</feature>
<keyword evidence="8" id="KW-0732">Signal</keyword>
<keyword evidence="7" id="KW-1133">Transmembrane helix</keyword>
<dbReference type="EMBL" id="VZUI01030725">
    <property type="protein sequence ID" value="NXU98855.1"/>
    <property type="molecule type" value="Genomic_DNA"/>
</dbReference>
<dbReference type="InterPro" id="IPR027231">
    <property type="entry name" value="Semaphorin"/>
</dbReference>
<dbReference type="GO" id="GO:0030335">
    <property type="term" value="P:positive regulation of cell migration"/>
    <property type="evidence" value="ECO:0007669"/>
    <property type="project" value="TreeGrafter"/>
</dbReference>
<evidence type="ECO:0000256" key="8">
    <source>
        <dbReference type="SAM" id="SignalP"/>
    </source>
</evidence>
<evidence type="ECO:0000256" key="7">
    <source>
        <dbReference type="SAM" id="Phobius"/>
    </source>
</evidence>
<dbReference type="PANTHER" id="PTHR11036:SF11">
    <property type="entry name" value="SEMAPHORIN-6C"/>
    <property type="match status" value="1"/>
</dbReference>
<dbReference type="Gene3D" id="2.130.10.10">
    <property type="entry name" value="YVTN repeat-like/Quinoprotein amine dehydrogenase"/>
    <property type="match status" value="1"/>
</dbReference>
<dbReference type="PANTHER" id="PTHR11036">
    <property type="entry name" value="SEMAPHORIN"/>
    <property type="match status" value="1"/>
</dbReference>
<evidence type="ECO:0000259" key="9">
    <source>
        <dbReference type="PROSITE" id="PS51004"/>
    </source>
</evidence>
<feature type="transmembrane region" description="Helical" evidence="7">
    <location>
        <begin position="629"/>
        <end position="649"/>
    </location>
</feature>
<dbReference type="InterPro" id="IPR001627">
    <property type="entry name" value="Semap_dom"/>
</dbReference>
<comment type="caution">
    <text evidence="10">The sequence shown here is derived from an EMBL/GenBank/DDBJ whole genome shotgun (WGS) entry which is preliminary data.</text>
</comment>
<reference evidence="10 11" key="1">
    <citation type="submission" date="2019-09" db="EMBL/GenBank/DDBJ databases">
        <title>Bird 10,000 Genomes (B10K) Project - Family phase.</title>
        <authorList>
            <person name="Zhang G."/>
        </authorList>
    </citation>
    <scope>NUCLEOTIDE SEQUENCE [LARGE SCALE GENOMIC DNA]</scope>
    <source>
        <strain evidence="10">OUT-0056</strain>
        <tissue evidence="10">Blood</tissue>
    </source>
</reference>
<dbReference type="Pfam" id="PF01403">
    <property type="entry name" value="Sema"/>
    <property type="match status" value="1"/>
</dbReference>
<evidence type="ECO:0000256" key="4">
    <source>
        <dbReference type="ARBA" id="ARBA00023180"/>
    </source>
</evidence>
<comment type="caution">
    <text evidence="5">Lacks conserved residue(s) required for the propagation of feature annotation.</text>
</comment>
<comment type="subcellular location">
    <subcellularLocation>
        <location evidence="1">Membrane</location>
    </subcellularLocation>
</comment>
<evidence type="ECO:0000313" key="11">
    <source>
        <dbReference type="Proteomes" id="UP000524451"/>
    </source>
</evidence>
<dbReference type="GO" id="GO:0001755">
    <property type="term" value="P:neural crest cell migration"/>
    <property type="evidence" value="ECO:0007669"/>
    <property type="project" value="TreeGrafter"/>
</dbReference>
<dbReference type="SMART" id="SM00630">
    <property type="entry name" value="Sema"/>
    <property type="match status" value="1"/>
</dbReference>
<evidence type="ECO:0000256" key="6">
    <source>
        <dbReference type="SAM" id="MobiDB-lite"/>
    </source>
</evidence>
<evidence type="ECO:0000313" key="10">
    <source>
        <dbReference type="EMBL" id="NXU98855.1"/>
    </source>
</evidence>
<feature type="non-terminal residue" evidence="10">
    <location>
        <position position="1"/>
    </location>
</feature>
<dbReference type="Pfam" id="PF01437">
    <property type="entry name" value="PSI"/>
    <property type="match status" value="1"/>
</dbReference>
<evidence type="ECO:0000256" key="3">
    <source>
        <dbReference type="ARBA" id="ARBA00023157"/>
    </source>
</evidence>
<protein>
    <submittedName>
        <fullName evidence="10">SEM6C protein</fullName>
    </submittedName>
</protein>
<proteinExistence type="predicted"/>
<gene>
    <name evidence="10" type="primary">Sema6c</name>
    <name evidence="10" type="ORF">CETCET_R10230</name>
</gene>
<name>A0A7L3Q5S0_9SYLV</name>